<evidence type="ECO:0000313" key="3">
    <source>
        <dbReference type="Proteomes" id="UP001054902"/>
    </source>
</evidence>
<accession>A0AAD3CZX2</accession>
<reference evidence="2 3" key="1">
    <citation type="journal article" date="2021" name="Sci. Rep.">
        <title>The genome of the diatom Chaetoceros tenuissimus carries an ancient integrated fragment of an extant virus.</title>
        <authorList>
            <person name="Hongo Y."/>
            <person name="Kimura K."/>
            <person name="Takaki Y."/>
            <person name="Yoshida Y."/>
            <person name="Baba S."/>
            <person name="Kobayashi G."/>
            <person name="Nagasaki K."/>
            <person name="Hano T."/>
            <person name="Tomaru Y."/>
        </authorList>
    </citation>
    <scope>NUCLEOTIDE SEQUENCE [LARGE SCALE GENOMIC DNA]</scope>
    <source>
        <strain evidence="2 3">NIES-3715</strain>
    </source>
</reference>
<evidence type="ECO:0000256" key="1">
    <source>
        <dbReference type="SAM" id="MobiDB-lite"/>
    </source>
</evidence>
<organism evidence="2 3">
    <name type="scientific">Chaetoceros tenuissimus</name>
    <dbReference type="NCBI Taxonomy" id="426638"/>
    <lineage>
        <taxon>Eukaryota</taxon>
        <taxon>Sar</taxon>
        <taxon>Stramenopiles</taxon>
        <taxon>Ochrophyta</taxon>
        <taxon>Bacillariophyta</taxon>
        <taxon>Coscinodiscophyceae</taxon>
        <taxon>Chaetocerotophycidae</taxon>
        <taxon>Chaetocerotales</taxon>
        <taxon>Chaetocerotaceae</taxon>
        <taxon>Chaetoceros</taxon>
    </lineage>
</organism>
<proteinExistence type="predicted"/>
<protein>
    <submittedName>
        <fullName evidence="2">Uncharacterized protein</fullName>
    </submittedName>
</protein>
<dbReference type="Proteomes" id="UP001054902">
    <property type="component" value="Unassembled WGS sequence"/>
</dbReference>
<feature type="region of interest" description="Disordered" evidence="1">
    <location>
        <begin position="65"/>
        <end position="84"/>
    </location>
</feature>
<name>A0AAD3CZX2_9STRA</name>
<feature type="region of interest" description="Disordered" evidence="1">
    <location>
        <begin position="1"/>
        <end position="60"/>
    </location>
</feature>
<comment type="caution">
    <text evidence="2">The sequence shown here is derived from an EMBL/GenBank/DDBJ whole genome shotgun (WGS) entry which is preliminary data.</text>
</comment>
<dbReference type="EMBL" id="BLLK01000047">
    <property type="protein sequence ID" value="GFH54231.1"/>
    <property type="molecule type" value="Genomic_DNA"/>
</dbReference>
<sequence length="255" mass="28567">MGLFRKSKKSTSQVSTPAEEQAVHMPSSKPSQVDSLPTDDDIYDPIPTSKQGKAIVTSQGSFKPSEVFDKGLHGKQNTGYKYTRPTAVPTAKESAFSGPVRYDWVDVESSAAVKIQSIFRRNQALDRLEKEGKTTASMRNKVRKRQAGTRGKASEDTPTFLRFCGLGMIFSDATGEDNLVLNDDDAMNNDELVGLSKKKMQTMEEKEKKARKFRMRKKSSDQIEEAIEVVDNIELEEEKEAPVKSKKGFFRKSKK</sequence>
<feature type="region of interest" description="Disordered" evidence="1">
    <location>
        <begin position="132"/>
        <end position="155"/>
    </location>
</feature>
<gene>
    <name evidence="2" type="ORF">CTEN210_10707</name>
</gene>
<keyword evidence="3" id="KW-1185">Reference proteome</keyword>
<evidence type="ECO:0000313" key="2">
    <source>
        <dbReference type="EMBL" id="GFH54231.1"/>
    </source>
</evidence>
<dbReference type="AlphaFoldDB" id="A0AAD3CZX2"/>